<proteinExistence type="predicted"/>
<evidence type="ECO:0000313" key="2">
    <source>
        <dbReference type="EMBL" id="SQI00319.1"/>
    </source>
</evidence>
<dbReference type="GeneID" id="70783517"/>
<gene>
    <name evidence="2" type="ORF">NCTC10288_01628</name>
</gene>
<keyword evidence="2" id="KW-0540">Nuclease</keyword>
<organism evidence="2 3">
    <name type="scientific">Corynebacterium minutissimum</name>
    <dbReference type="NCBI Taxonomy" id="38301"/>
    <lineage>
        <taxon>Bacteria</taxon>
        <taxon>Bacillati</taxon>
        <taxon>Actinomycetota</taxon>
        <taxon>Actinomycetes</taxon>
        <taxon>Mycobacteriales</taxon>
        <taxon>Corynebacteriaceae</taxon>
        <taxon>Corynebacterium</taxon>
    </lineage>
</organism>
<accession>A0A2X4REI1</accession>
<keyword evidence="2" id="KW-0255">Endonuclease</keyword>
<feature type="domain" description="HNH nuclease" evidence="1">
    <location>
        <begin position="283"/>
        <end position="335"/>
    </location>
</feature>
<dbReference type="KEGG" id="cmin:NCTC10288_01628"/>
<dbReference type="Proteomes" id="UP000249264">
    <property type="component" value="Chromosome 1"/>
</dbReference>
<name>A0A2X4REI1_9CORY</name>
<dbReference type="RefSeq" id="WP_039674658.1">
    <property type="nucleotide sequence ID" value="NZ_CP065689.1"/>
</dbReference>
<dbReference type="GO" id="GO:0004519">
    <property type="term" value="F:endonuclease activity"/>
    <property type="evidence" value="ECO:0007669"/>
    <property type="project" value="UniProtKB-KW"/>
</dbReference>
<dbReference type="InterPro" id="IPR003615">
    <property type="entry name" value="HNH_nuc"/>
</dbReference>
<dbReference type="AlphaFoldDB" id="A0A2X4REI1"/>
<dbReference type="Gene3D" id="1.10.30.50">
    <property type="match status" value="1"/>
</dbReference>
<reference evidence="2 3" key="1">
    <citation type="submission" date="2018-06" db="EMBL/GenBank/DDBJ databases">
        <authorList>
            <consortium name="Pathogen Informatics"/>
            <person name="Doyle S."/>
        </authorList>
    </citation>
    <scope>NUCLEOTIDE SEQUENCE [LARGE SCALE GENOMIC DNA]</scope>
    <source>
        <strain evidence="2 3">NCTC10288</strain>
    </source>
</reference>
<dbReference type="SMART" id="SM00507">
    <property type="entry name" value="HNHc"/>
    <property type="match status" value="1"/>
</dbReference>
<protein>
    <submittedName>
        <fullName evidence="2">Restriction endonuclease</fullName>
    </submittedName>
</protein>
<dbReference type="CDD" id="cd00085">
    <property type="entry name" value="HNHc"/>
    <property type="match status" value="1"/>
</dbReference>
<sequence length="431" mass="48075">MVATTTTTTTSSSSVPLAYFSHSNPDDPICVAGMFLRRAEYEFWLHNLPALEADSDSEVMKLSVKTAKTARQVAKNVMGVLRLEELPKVKQLQDSKALLDMASLVAIDEVMSKLGHPTRRVVAEIDEKLSRWFVPKRPNQVFPTASQIRRRVRDIAKVLDDSVAFRDTRKKNRYSILTRGQRAFLELEVDSTVGVVIHELIKETARKHEVSMADAMVLLLSGAVEPEVGKVVVHTYKASDVEGVPVFVQGHGWRGEDIPAAKVVERDLSQVPNASDSYRPSDFVRKYVEGRDGTCRAGGCDVPAWMCQLDHRINYAEGGPTHPDNLVCLCQRHHNMKTEGRAFYILDPVTGDVVWLLADGSWVTTQATGPLAPSMRRWARSIAEDVMAHRAKMHEDARALKVELDNGEIVEVFDMTDPADRDNTNGDDIPF</sequence>
<evidence type="ECO:0000313" key="3">
    <source>
        <dbReference type="Proteomes" id="UP000249264"/>
    </source>
</evidence>
<dbReference type="STRING" id="38301.NX84_05535"/>
<dbReference type="EMBL" id="LS483460">
    <property type="protein sequence ID" value="SQI00319.1"/>
    <property type="molecule type" value="Genomic_DNA"/>
</dbReference>
<keyword evidence="2" id="KW-0378">Hydrolase</keyword>
<evidence type="ECO:0000259" key="1">
    <source>
        <dbReference type="SMART" id="SM00507"/>
    </source>
</evidence>